<feature type="binding site" evidence="10">
    <location>
        <position position="272"/>
    </location>
    <ligand>
        <name>ATP</name>
        <dbReference type="ChEBI" id="CHEBI:30616"/>
    </ligand>
</feature>
<evidence type="ECO:0000259" key="11">
    <source>
        <dbReference type="PROSITE" id="PS50011"/>
    </source>
</evidence>
<evidence type="ECO:0000256" key="8">
    <source>
        <dbReference type="ARBA" id="ARBA00047559"/>
    </source>
</evidence>
<evidence type="ECO:0000256" key="10">
    <source>
        <dbReference type="PROSITE-ProRule" id="PRU10141"/>
    </source>
</evidence>
<organism evidence="12 13">
    <name type="scientific">Sphagnum jensenii</name>
    <dbReference type="NCBI Taxonomy" id="128206"/>
    <lineage>
        <taxon>Eukaryota</taxon>
        <taxon>Viridiplantae</taxon>
        <taxon>Streptophyta</taxon>
        <taxon>Embryophyta</taxon>
        <taxon>Bryophyta</taxon>
        <taxon>Sphagnophytina</taxon>
        <taxon>Sphagnopsida</taxon>
        <taxon>Sphagnales</taxon>
        <taxon>Sphagnaceae</taxon>
        <taxon>Sphagnum</taxon>
    </lineage>
</organism>
<name>A0ABP0XKV5_9BRYO</name>
<dbReference type="InterPro" id="IPR001245">
    <property type="entry name" value="Ser-Thr/Tyr_kinase_cat_dom"/>
</dbReference>
<keyword evidence="6" id="KW-0418">Kinase</keyword>
<dbReference type="Pfam" id="PF07714">
    <property type="entry name" value="PK_Tyr_Ser-Thr"/>
    <property type="match status" value="1"/>
</dbReference>
<accession>A0ABP0XKV5</accession>
<dbReference type="InterPro" id="IPR050538">
    <property type="entry name" value="MAP_kinase_kinase_kinase"/>
</dbReference>
<proteinExistence type="inferred from homology"/>
<evidence type="ECO:0000256" key="3">
    <source>
        <dbReference type="ARBA" id="ARBA00022527"/>
    </source>
</evidence>
<comment type="catalytic activity">
    <reaction evidence="9">
        <text>L-seryl-[protein] + ATP = O-phospho-L-seryl-[protein] + ADP + H(+)</text>
        <dbReference type="Rhea" id="RHEA:17989"/>
        <dbReference type="Rhea" id="RHEA-COMP:9863"/>
        <dbReference type="Rhea" id="RHEA-COMP:11604"/>
        <dbReference type="ChEBI" id="CHEBI:15378"/>
        <dbReference type="ChEBI" id="CHEBI:29999"/>
        <dbReference type="ChEBI" id="CHEBI:30616"/>
        <dbReference type="ChEBI" id="CHEBI:83421"/>
        <dbReference type="ChEBI" id="CHEBI:456216"/>
        <dbReference type="EC" id="2.7.11.25"/>
    </reaction>
</comment>
<dbReference type="PANTHER" id="PTHR48016:SF29">
    <property type="entry name" value="MITOGEN-ACTIVATED PROTEIN KINASE KINASE KINASE 1-RELATED"/>
    <property type="match status" value="1"/>
</dbReference>
<feature type="non-terminal residue" evidence="12">
    <location>
        <position position="1"/>
    </location>
</feature>
<dbReference type="EC" id="2.7.11.25" evidence="2"/>
<dbReference type="InterPro" id="IPR017441">
    <property type="entry name" value="Protein_kinase_ATP_BS"/>
</dbReference>
<evidence type="ECO:0000256" key="6">
    <source>
        <dbReference type="ARBA" id="ARBA00022777"/>
    </source>
</evidence>
<keyword evidence="5 10" id="KW-0547">Nucleotide-binding</keyword>
<evidence type="ECO:0000313" key="13">
    <source>
        <dbReference type="Proteomes" id="UP001497444"/>
    </source>
</evidence>
<reference evidence="12" key="1">
    <citation type="submission" date="2024-02" db="EMBL/GenBank/DDBJ databases">
        <authorList>
            <consortium name="ELIXIR-Norway"/>
            <consortium name="Elixir Norway"/>
        </authorList>
    </citation>
    <scope>NUCLEOTIDE SEQUENCE</scope>
</reference>
<dbReference type="Proteomes" id="UP001497444">
    <property type="component" value="Chromosome 9"/>
</dbReference>
<dbReference type="InterPro" id="IPR000719">
    <property type="entry name" value="Prot_kinase_dom"/>
</dbReference>
<dbReference type="Pfam" id="PF00069">
    <property type="entry name" value="Pkinase"/>
    <property type="match status" value="1"/>
</dbReference>
<keyword evidence="13" id="KW-1185">Reference proteome</keyword>
<dbReference type="PROSITE" id="PS50011">
    <property type="entry name" value="PROTEIN_KINASE_DOM"/>
    <property type="match status" value="2"/>
</dbReference>
<dbReference type="SMART" id="SM00220">
    <property type="entry name" value="S_TKc"/>
    <property type="match status" value="2"/>
</dbReference>
<feature type="domain" description="Protein kinase" evidence="11">
    <location>
        <begin position="565"/>
        <end position="818"/>
    </location>
</feature>
<evidence type="ECO:0000256" key="5">
    <source>
        <dbReference type="ARBA" id="ARBA00022741"/>
    </source>
</evidence>
<evidence type="ECO:0000256" key="9">
    <source>
        <dbReference type="ARBA" id="ARBA00048329"/>
    </source>
</evidence>
<comment type="catalytic activity">
    <reaction evidence="8">
        <text>L-threonyl-[protein] + ATP = O-phospho-L-threonyl-[protein] + ADP + H(+)</text>
        <dbReference type="Rhea" id="RHEA:46608"/>
        <dbReference type="Rhea" id="RHEA-COMP:11060"/>
        <dbReference type="Rhea" id="RHEA-COMP:11605"/>
        <dbReference type="ChEBI" id="CHEBI:15378"/>
        <dbReference type="ChEBI" id="CHEBI:30013"/>
        <dbReference type="ChEBI" id="CHEBI:30616"/>
        <dbReference type="ChEBI" id="CHEBI:61977"/>
        <dbReference type="ChEBI" id="CHEBI:456216"/>
        <dbReference type="EC" id="2.7.11.25"/>
    </reaction>
</comment>
<dbReference type="InterPro" id="IPR011009">
    <property type="entry name" value="Kinase-like_dom_sf"/>
</dbReference>
<evidence type="ECO:0000256" key="2">
    <source>
        <dbReference type="ARBA" id="ARBA00012406"/>
    </source>
</evidence>
<evidence type="ECO:0000256" key="1">
    <source>
        <dbReference type="ARBA" id="ARBA00006529"/>
    </source>
</evidence>
<keyword evidence="7 10" id="KW-0067">ATP-binding</keyword>
<feature type="non-terminal residue" evidence="12">
    <location>
        <position position="852"/>
    </location>
</feature>
<dbReference type="EMBL" id="OZ020104">
    <property type="protein sequence ID" value="CAK9279001.1"/>
    <property type="molecule type" value="Genomic_DNA"/>
</dbReference>
<gene>
    <name evidence="12" type="ORF">CSSPJE1EN1_LOCUS24479</name>
</gene>
<sequence>MMAATPSLALDLCKEIDEKYSVNLVESTKFSIINRNQCMILFRKLLDTQKTLVTIQHKLSDSASTSSQSSDVGPAIHGLIHVLKRVHVIFFKDCFCKDKWLETALRQGGDLKETFGEIVSDLQWYRSVLHSIVFKQAGQDGQDLAPVDCDRNLSEIDLQVLLAAAKWDQEDLKGFLRELKGEPARCGGNGGYISMQCLATQLLDKLEFQPRSSTALEKYDEGLHEGGRNKWSEWPLVLSVNMRDLRKGPLLGEGSFGSVHETDWLGETYAMKIPKHGHCTECLELEIKALAGLQHPHVIRLVGCAEEEGKQLYLMERMDKSLSKMLEDCPLPLVQRVDMMLQIAEGVRYLHSKNVVHRDLKPENILVKRDDSGPESLMLAPQVEHFWIAKVSDFGCAKEKMESMAYAGQTTNVGTTMFMAPEMYELENGVEQPERFHPMKTDVYSFALICFVVLTSQSAPFPFKELMNPTVKAFKDRVRNGKRPELPPNCPVYLSDLIQQCWDGNPVKRPNFDYICTELRRIKDFLLTDVVPGIDSKPESDFTFVVPKVKLPHVQQKNLSFCCEWRKGDLLGRGSFGTVYEGLRNNGCFFAVKEVSLLDEGRQAKQAILQFQQEITLLSELKHENIVQYLGTQRTEDKLDIFLELVSKGSLASLYKRYPMVEEQVRAYTHQILHGLKYLHDCNIIHRDIKCANLLVDVNGVVKLADFGMAKELDKLNKLKSFKGSAYWMAPEAIDATKTYGIAADIWSLGCTVLEMVTGKPPLSELDWPVVLWRVGHGEAPPIPENLSVDLKDFIKQCLEVDVNKRPTVDILLHHPLVCSKPISGPFKLIAMAELSTIAEDESFHSSTTGNT</sequence>
<dbReference type="SUPFAM" id="SSF56112">
    <property type="entry name" value="Protein kinase-like (PK-like)"/>
    <property type="match status" value="2"/>
</dbReference>
<dbReference type="InterPro" id="IPR008271">
    <property type="entry name" value="Ser/Thr_kinase_AS"/>
</dbReference>
<feature type="binding site" evidence="10">
    <location>
        <position position="593"/>
    </location>
    <ligand>
        <name>ATP</name>
        <dbReference type="ChEBI" id="CHEBI:30616"/>
    </ligand>
</feature>
<dbReference type="PROSITE" id="PS00108">
    <property type="entry name" value="PROTEIN_KINASE_ST"/>
    <property type="match status" value="2"/>
</dbReference>
<keyword evidence="4" id="KW-0808">Transferase</keyword>
<evidence type="ECO:0000256" key="4">
    <source>
        <dbReference type="ARBA" id="ARBA00022679"/>
    </source>
</evidence>
<evidence type="ECO:0000256" key="7">
    <source>
        <dbReference type="ARBA" id="ARBA00022840"/>
    </source>
</evidence>
<dbReference type="PROSITE" id="PS00107">
    <property type="entry name" value="PROTEIN_KINASE_ATP"/>
    <property type="match status" value="2"/>
</dbReference>
<protein>
    <recommendedName>
        <fullName evidence="2">mitogen-activated protein kinase kinase kinase</fullName>
        <ecNumber evidence="2">2.7.11.25</ecNumber>
    </recommendedName>
</protein>
<evidence type="ECO:0000313" key="12">
    <source>
        <dbReference type="EMBL" id="CAK9279001.1"/>
    </source>
</evidence>
<dbReference type="Gene3D" id="1.10.510.10">
    <property type="entry name" value="Transferase(Phosphotransferase) domain 1"/>
    <property type="match status" value="2"/>
</dbReference>
<feature type="domain" description="Protein kinase" evidence="11">
    <location>
        <begin position="245"/>
        <end position="526"/>
    </location>
</feature>
<comment type="similarity">
    <text evidence="1">Belongs to the protein kinase superfamily. STE Ser/Thr protein kinase family. MAP kinase kinase kinase subfamily.</text>
</comment>
<dbReference type="PANTHER" id="PTHR48016">
    <property type="entry name" value="MAP KINASE KINASE KINASE SSK2-RELATED-RELATED"/>
    <property type="match status" value="1"/>
</dbReference>
<keyword evidence="3" id="KW-0723">Serine/threonine-protein kinase</keyword>